<dbReference type="Proteomes" id="UP000261420">
    <property type="component" value="Unplaced"/>
</dbReference>
<feature type="compositionally biased region" description="Basic and acidic residues" evidence="1">
    <location>
        <begin position="199"/>
        <end position="209"/>
    </location>
</feature>
<name>A0A3B4TTM1_SERDU</name>
<dbReference type="STRING" id="41447.ENSSDUP00000009631"/>
<organism evidence="2 3">
    <name type="scientific">Seriola dumerili</name>
    <name type="common">Greater amberjack</name>
    <name type="synonym">Caranx dumerili</name>
    <dbReference type="NCBI Taxonomy" id="41447"/>
    <lineage>
        <taxon>Eukaryota</taxon>
        <taxon>Metazoa</taxon>
        <taxon>Chordata</taxon>
        <taxon>Craniata</taxon>
        <taxon>Vertebrata</taxon>
        <taxon>Euteleostomi</taxon>
        <taxon>Actinopterygii</taxon>
        <taxon>Neopterygii</taxon>
        <taxon>Teleostei</taxon>
        <taxon>Neoteleostei</taxon>
        <taxon>Acanthomorphata</taxon>
        <taxon>Carangaria</taxon>
        <taxon>Carangiformes</taxon>
        <taxon>Carangidae</taxon>
        <taxon>Seriola</taxon>
    </lineage>
</organism>
<sequence length="466" mass="52308">MDVQTKRAGCTPGRGVQPKAVRQQSTQHKGGQQATAMRKLYGPQRAQTRASMTTEYQERFLPPRCHTTIVTTSTQKNPYHSLKGTSADMTTFRSFFVTHKWMKNPPKAPQPSLPPKGQRRCSSAPHNHTCSVANQLESKVVDYTSVYKNDFQAWKANQRQPYRLHDNLKVDQGLVVTKSAHKGPSEKNSVQVDANSKPVEQEEGPKPFERTTSYKSDYITHPMPPRTCRKKPVNQSNKGLLAEHTESFGPNLAWHMNQEVFNEASEFFQQFKTWSLETKFCGQGKAKVSSPPAGHNVFLSTTHADYTPHECQRTKPILPSVQNSEKSKEPFPSVTTMKEDYKAWSTPRRLPIVRKAEMEWPMKTPISVCTPKPSETCKTNPKPCSPHPKLNEPAVCNSSCNTTEKPQFPAENGGFSGFGCISTGPEESRMYWSTSFDRGAPWPDGDTCDDPSQPHETISCMVSNRS</sequence>
<dbReference type="GeneTree" id="ENSGT01030000236063"/>
<dbReference type="OMA" id="MKEDYRA"/>
<evidence type="ECO:0000313" key="3">
    <source>
        <dbReference type="Proteomes" id="UP000261420"/>
    </source>
</evidence>
<feature type="compositionally biased region" description="Polar residues" evidence="1">
    <location>
        <begin position="454"/>
        <end position="466"/>
    </location>
</feature>
<feature type="region of interest" description="Disordered" evidence="1">
    <location>
        <begin position="103"/>
        <end position="126"/>
    </location>
</feature>
<dbReference type="Ensembl" id="ENSSDUT00000009819.1">
    <property type="protein sequence ID" value="ENSSDUP00000009631.1"/>
    <property type="gene ID" value="ENSSDUG00000007084.1"/>
</dbReference>
<protein>
    <submittedName>
        <fullName evidence="2">Stabilizer of axonemal microtubules 2</fullName>
    </submittedName>
</protein>
<reference evidence="2" key="1">
    <citation type="submission" date="2025-08" db="UniProtKB">
        <authorList>
            <consortium name="Ensembl"/>
        </authorList>
    </citation>
    <scope>IDENTIFICATION</scope>
</reference>
<keyword evidence="3" id="KW-1185">Reference proteome</keyword>
<proteinExistence type="predicted"/>
<feature type="region of interest" description="Disordered" evidence="1">
    <location>
        <begin position="1"/>
        <end position="52"/>
    </location>
</feature>
<dbReference type="AlphaFoldDB" id="A0A3B4TTM1"/>
<feature type="compositionally biased region" description="Polar residues" evidence="1">
    <location>
        <begin position="22"/>
        <end position="35"/>
    </location>
</feature>
<evidence type="ECO:0000313" key="2">
    <source>
        <dbReference type="Ensembl" id="ENSSDUP00000009631.1"/>
    </source>
</evidence>
<feature type="region of interest" description="Disordered" evidence="1">
    <location>
        <begin position="442"/>
        <end position="466"/>
    </location>
</feature>
<feature type="region of interest" description="Disordered" evidence="1">
    <location>
        <begin position="179"/>
        <end position="233"/>
    </location>
</feature>
<reference evidence="2" key="2">
    <citation type="submission" date="2025-09" db="UniProtKB">
        <authorList>
            <consortium name="Ensembl"/>
        </authorList>
    </citation>
    <scope>IDENTIFICATION</scope>
</reference>
<accession>A0A3B4TTM1</accession>
<evidence type="ECO:0000256" key="1">
    <source>
        <dbReference type="SAM" id="MobiDB-lite"/>
    </source>
</evidence>